<gene>
    <name evidence="1" type="ORF">SPELUC_LOCUS7944</name>
</gene>
<dbReference type="EMBL" id="CAJVPW010011203">
    <property type="protein sequence ID" value="CAG8623198.1"/>
    <property type="molecule type" value="Genomic_DNA"/>
</dbReference>
<proteinExistence type="predicted"/>
<feature type="non-terminal residue" evidence="1">
    <location>
        <position position="1"/>
    </location>
</feature>
<evidence type="ECO:0000313" key="1">
    <source>
        <dbReference type="EMBL" id="CAG8623198.1"/>
    </source>
</evidence>
<sequence length="115" mass="12832">TLTYTASADLVDVYSPAEGSTIYKPFKGKVAWEFDELLLDSTLSYIASAQELDVYQPEEGSTIYKPFYGKVAWDYDPFLLDSKVYVSVLGYYCNSSPGTVQTCSALVQSFWNTTT</sequence>
<keyword evidence="2" id="KW-1185">Reference proteome</keyword>
<organism evidence="1 2">
    <name type="scientific">Cetraspora pellucida</name>
    <dbReference type="NCBI Taxonomy" id="1433469"/>
    <lineage>
        <taxon>Eukaryota</taxon>
        <taxon>Fungi</taxon>
        <taxon>Fungi incertae sedis</taxon>
        <taxon>Mucoromycota</taxon>
        <taxon>Glomeromycotina</taxon>
        <taxon>Glomeromycetes</taxon>
        <taxon>Diversisporales</taxon>
        <taxon>Gigasporaceae</taxon>
        <taxon>Cetraspora</taxon>
    </lineage>
</organism>
<evidence type="ECO:0000313" key="2">
    <source>
        <dbReference type="Proteomes" id="UP000789366"/>
    </source>
</evidence>
<reference evidence="1" key="1">
    <citation type="submission" date="2021-06" db="EMBL/GenBank/DDBJ databases">
        <authorList>
            <person name="Kallberg Y."/>
            <person name="Tangrot J."/>
            <person name="Rosling A."/>
        </authorList>
    </citation>
    <scope>NUCLEOTIDE SEQUENCE</scope>
    <source>
        <strain evidence="1">28 12/20/2015</strain>
    </source>
</reference>
<protein>
    <submittedName>
        <fullName evidence="1">9887_t:CDS:1</fullName>
    </submittedName>
</protein>
<comment type="caution">
    <text evidence="1">The sequence shown here is derived from an EMBL/GenBank/DDBJ whole genome shotgun (WGS) entry which is preliminary data.</text>
</comment>
<accession>A0ACA9N7K1</accession>
<dbReference type="Proteomes" id="UP000789366">
    <property type="component" value="Unassembled WGS sequence"/>
</dbReference>
<feature type="non-terminal residue" evidence="1">
    <location>
        <position position="115"/>
    </location>
</feature>
<name>A0ACA9N7K1_9GLOM</name>